<evidence type="ECO:0000313" key="3">
    <source>
        <dbReference type="Proteomes" id="UP001418444"/>
    </source>
</evidence>
<evidence type="ECO:0000313" key="2">
    <source>
        <dbReference type="EMBL" id="GAA3952440.1"/>
    </source>
</evidence>
<organism evidence="2 3">
    <name type="scientific">Gordonia caeni</name>
    <dbReference type="NCBI Taxonomy" id="1007097"/>
    <lineage>
        <taxon>Bacteria</taxon>
        <taxon>Bacillati</taxon>
        <taxon>Actinomycetota</taxon>
        <taxon>Actinomycetes</taxon>
        <taxon>Mycobacteriales</taxon>
        <taxon>Gordoniaceae</taxon>
        <taxon>Gordonia</taxon>
    </lineage>
</organism>
<keyword evidence="1" id="KW-0812">Transmembrane</keyword>
<feature type="transmembrane region" description="Helical" evidence="1">
    <location>
        <begin position="138"/>
        <end position="161"/>
    </location>
</feature>
<accession>A0ABP7NR41</accession>
<dbReference type="PANTHER" id="PTHR32251:SF17">
    <property type="entry name" value="STEROID 5-ALPHA REDUCTASE C-TERMINAL DOMAIN-CONTAINING PROTEIN"/>
    <property type="match status" value="1"/>
</dbReference>
<comment type="caution">
    <text evidence="2">The sequence shown here is derived from an EMBL/GenBank/DDBJ whole genome shotgun (WGS) entry which is preliminary data.</text>
</comment>
<keyword evidence="1" id="KW-0472">Membrane</keyword>
<reference evidence="3" key="1">
    <citation type="journal article" date="2019" name="Int. J. Syst. Evol. Microbiol.">
        <title>The Global Catalogue of Microorganisms (GCM) 10K type strain sequencing project: providing services to taxonomists for standard genome sequencing and annotation.</title>
        <authorList>
            <consortium name="The Broad Institute Genomics Platform"/>
            <consortium name="The Broad Institute Genome Sequencing Center for Infectious Disease"/>
            <person name="Wu L."/>
            <person name="Ma J."/>
        </authorList>
    </citation>
    <scope>NUCLEOTIDE SEQUENCE [LARGE SCALE GENOMIC DNA]</scope>
    <source>
        <strain evidence="3">JCM 16923</strain>
    </source>
</reference>
<feature type="transmembrane region" description="Helical" evidence="1">
    <location>
        <begin position="208"/>
        <end position="228"/>
    </location>
</feature>
<dbReference type="Proteomes" id="UP001418444">
    <property type="component" value="Unassembled WGS sequence"/>
</dbReference>
<feature type="transmembrane region" description="Helical" evidence="1">
    <location>
        <begin position="6"/>
        <end position="28"/>
    </location>
</feature>
<evidence type="ECO:0000256" key="1">
    <source>
        <dbReference type="SAM" id="Phobius"/>
    </source>
</evidence>
<dbReference type="EMBL" id="BAAAZW010000002">
    <property type="protein sequence ID" value="GAA3952440.1"/>
    <property type="molecule type" value="Genomic_DNA"/>
</dbReference>
<feature type="transmembrane region" description="Helical" evidence="1">
    <location>
        <begin position="40"/>
        <end position="59"/>
    </location>
</feature>
<protein>
    <submittedName>
        <fullName evidence="2">DUF1295 domain-containing protein</fullName>
    </submittedName>
</protein>
<name>A0ABP7NR41_9ACTN</name>
<keyword evidence="3" id="KW-1185">Reference proteome</keyword>
<dbReference type="Pfam" id="PF06966">
    <property type="entry name" value="DUF1295"/>
    <property type="match status" value="1"/>
</dbReference>
<feature type="transmembrane region" description="Helical" evidence="1">
    <location>
        <begin position="104"/>
        <end position="132"/>
    </location>
</feature>
<dbReference type="RefSeq" id="WP_344780863.1">
    <property type="nucleotide sequence ID" value="NZ_BAAAZW010000002.1"/>
</dbReference>
<keyword evidence="1" id="KW-1133">Transmembrane helix</keyword>
<dbReference type="Gene3D" id="1.20.120.1630">
    <property type="match status" value="1"/>
</dbReference>
<feature type="transmembrane region" description="Helical" evidence="1">
    <location>
        <begin position="65"/>
        <end position="83"/>
    </location>
</feature>
<proteinExistence type="predicted"/>
<sequence length="262" mass="28326">MTGVSGVVLIAAAATLWIVVLQGVAFAVGHRIGRYNVVDVSWGLGLAGIAVLALVLGGGDPVRRVVLALVVGVWGLRLSWHMAGKTRGRGEDPRYRDYLGPQPGLLTVGGKVFGLQGLSQLWVGLPLIVAAVEGGPSGWTWAVFALGLAGCLTGMVFEAVGDAQLRSYRRDPGRGPVLDTGLWAWTRHPNYFGDACVWWGVWLMAATGGYAALTVLSPIAMTYFLVYATGARRLERMMAQRPGYREYQRRTSYFVPRPPRRA</sequence>
<gene>
    <name evidence="2" type="ORF">GCM10022231_08080</name>
</gene>
<dbReference type="InterPro" id="IPR010721">
    <property type="entry name" value="UstE-like"/>
</dbReference>
<dbReference type="PANTHER" id="PTHR32251">
    <property type="entry name" value="3-OXO-5-ALPHA-STEROID 4-DEHYDROGENASE"/>
    <property type="match status" value="1"/>
</dbReference>